<gene>
    <name evidence="1" type="ORF">F5148DRAFT_1365368</name>
</gene>
<organism evidence="1 2">
    <name type="scientific">Russula earlei</name>
    <dbReference type="NCBI Taxonomy" id="71964"/>
    <lineage>
        <taxon>Eukaryota</taxon>
        <taxon>Fungi</taxon>
        <taxon>Dikarya</taxon>
        <taxon>Basidiomycota</taxon>
        <taxon>Agaricomycotina</taxon>
        <taxon>Agaricomycetes</taxon>
        <taxon>Russulales</taxon>
        <taxon>Russulaceae</taxon>
        <taxon>Russula</taxon>
    </lineage>
</organism>
<protein>
    <submittedName>
        <fullName evidence="1">Cytochrome P450</fullName>
    </submittedName>
</protein>
<proteinExistence type="predicted"/>
<comment type="caution">
    <text evidence="1">The sequence shown here is derived from an EMBL/GenBank/DDBJ whole genome shotgun (WGS) entry which is preliminary data.</text>
</comment>
<dbReference type="Proteomes" id="UP001207468">
    <property type="component" value="Unassembled WGS sequence"/>
</dbReference>
<name>A0ACC0UMY9_9AGAM</name>
<accession>A0ACC0UMY9</accession>
<dbReference type="EMBL" id="JAGFNK010000009">
    <property type="protein sequence ID" value="KAI9512444.1"/>
    <property type="molecule type" value="Genomic_DNA"/>
</dbReference>
<evidence type="ECO:0000313" key="1">
    <source>
        <dbReference type="EMBL" id="KAI9512444.1"/>
    </source>
</evidence>
<reference evidence="1" key="1">
    <citation type="submission" date="2021-03" db="EMBL/GenBank/DDBJ databases">
        <title>Evolutionary priming and transition to the ectomycorrhizal habit in an iconic lineage of mushroom-forming fungi: is preadaptation a requirement?</title>
        <authorList>
            <consortium name="DOE Joint Genome Institute"/>
            <person name="Looney B.P."/>
            <person name="Miyauchi S."/>
            <person name="Morin E."/>
            <person name="Drula E."/>
            <person name="Courty P.E."/>
            <person name="Chicoki N."/>
            <person name="Fauchery L."/>
            <person name="Kohler A."/>
            <person name="Kuo A."/>
            <person name="LaButti K."/>
            <person name="Pangilinan J."/>
            <person name="Lipzen A."/>
            <person name="Riley R."/>
            <person name="Andreopoulos W."/>
            <person name="He G."/>
            <person name="Johnson J."/>
            <person name="Barry K.W."/>
            <person name="Grigoriev I.V."/>
            <person name="Nagy L."/>
            <person name="Hibbett D."/>
            <person name="Henrissat B."/>
            <person name="Matheny P.B."/>
            <person name="Labbe J."/>
            <person name="Martin A.F."/>
        </authorList>
    </citation>
    <scope>NUCLEOTIDE SEQUENCE</scope>
    <source>
        <strain evidence="1">BPL698</strain>
    </source>
</reference>
<sequence length="348" mass="39685">MSILFDHPTIVSEEDQTITRIKEYNDRISRAAVPRSNLVDIFPWMIHIPKRFAKWKREGIRQFNEDYAMFAGLLNRVRVDMADGGNRPSLSASLIQNSERNRISEPEMFLVESFYRRNITTTLSWWALAMIALPEVQRKAQAELDTVVGRNRLPTFTDAPHPYLGAVIKEVLWRPVLPLGVSHAATDDWYEGMFIPKGAICPPNIWNCNHDRAAFGEDADEFRPERHLLDKDEERSSGHLKATQAGYVTFGFGRRICVGRDLALDSLFINTARILWAAKLERGRKWDGGPTGHGHTRGPGPPRPPGSVPLRHHASRLGSRGWCLFLQRNASAWRIGNEDLYQMRRPVV</sequence>
<evidence type="ECO:0000313" key="2">
    <source>
        <dbReference type="Proteomes" id="UP001207468"/>
    </source>
</evidence>
<keyword evidence="2" id="KW-1185">Reference proteome</keyword>